<proteinExistence type="predicted"/>
<comment type="caution">
    <text evidence="2">The sequence shown here is derived from an EMBL/GenBank/DDBJ whole genome shotgun (WGS) entry which is preliminary data.</text>
</comment>
<dbReference type="AlphaFoldDB" id="A0AA38C6Z3"/>
<name>A0AA38C6Z3_TAXCH</name>
<sequence>MTNFLSPNGHTHDGEKLGLHLGEEEKSKFQFGKRDWVDNTQLQTEIEHLQPAEMSLAAVKEGGGVMEDGDLALTPIVVPEGQHYEVINDHCLVNTDLILACDEFRVEERHDEQEGEEKGMVGTHFPNRHDDSKLVGLSITTVDEEHNDEELGLGKSHKNIPSTGDQGVEIVQRGKLQLLKKQGPRRRNTLMTVQGVEGPRIAIGEDRLLEDG</sequence>
<gene>
    <name evidence="2" type="ORF">KI387_043532</name>
</gene>
<accession>A0AA38C6Z3</accession>
<feature type="compositionally biased region" description="Basic and acidic residues" evidence="1">
    <location>
        <begin position="110"/>
        <end position="119"/>
    </location>
</feature>
<evidence type="ECO:0000256" key="1">
    <source>
        <dbReference type="SAM" id="MobiDB-lite"/>
    </source>
</evidence>
<reference evidence="2 3" key="1">
    <citation type="journal article" date="2021" name="Nat. Plants">
        <title>The Taxus genome provides insights into paclitaxel biosynthesis.</title>
        <authorList>
            <person name="Xiong X."/>
            <person name="Gou J."/>
            <person name="Liao Q."/>
            <person name="Li Y."/>
            <person name="Zhou Q."/>
            <person name="Bi G."/>
            <person name="Li C."/>
            <person name="Du R."/>
            <person name="Wang X."/>
            <person name="Sun T."/>
            <person name="Guo L."/>
            <person name="Liang H."/>
            <person name="Lu P."/>
            <person name="Wu Y."/>
            <person name="Zhang Z."/>
            <person name="Ro D.K."/>
            <person name="Shang Y."/>
            <person name="Huang S."/>
            <person name="Yan J."/>
        </authorList>
    </citation>
    <scope>NUCLEOTIDE SEQUENCE [LARGE SCALE GENOMIC DNA]</scope>
    <source>
        <strain evidence="2">Ta-2019</strain>
    </source>
</reference>
<feature type="non-terminal residue" evidence="2">
    <location>
        <position position="212"/>
    </location>
</feature>
<protein>
    <submittedName>
        <fullName evidence="2">Uncharacterized protein</fullName>
    </submittedName>
</protein>
<feature type="region of interest" description="Disordered" evidence="1">
    <location>
        <begin position="110"/>
        <end position="129"/>
    </location>
</feature>
<evidence type="ECO:0000313" key="2">
    <source>
        <dbReference type="EMBL" id="KAH9291277.1"/>
    </source>
</evidence>
<keyword evidence="3" id="KW-1185">Reference proteome</keyword>
<dbReference type="EMBL" id="JAHRHJ020003717">
    <property type="protein sequence ID" value="KAH9291277.1"/>
    <property type="molecule type" value="Genomic_DNA"/>
</dbReference>
<evidence type="ECO:0000313" key="3">
    <source>
        <dbReference type="Proteomes" id="UP000824469"/>
    </source>
</evidence>
<organism evidence="2 3">
    <name type="scientific">Taxus chinensis</name>
    <name type="common">Chinese yew</name>
    <name type="synonym">Taxus wallichiana var. chinensis</name>
    <dbReference type="NCBI Taxonomy" id="29808"/>
    <lineage>
        <taxon>Eukaryota</taxon>
        <taxon>Viridiplantae</taxon>
        <taxon>Streptophyta</taxon>
        <taxon>Embryophyta</taxon>
        <taxon>Tracheophyta</taxon>
        <taxon>Spermatophyta</taxon>
        <taxon>Pinopsida</taxon>
        <taxon>Pinidae</taxon>
        <taxon>Conifers II</taxon>
        <taxon>Cupressales</taxon>
        <taxon>Taxaceae</taxon>
        <taxon>Taxus</taxon>
    </lineage>
</organism>
<dbReference type="Proteomes" id="UP000824469">
    <property type="component" value="Unassembled WGS sequence"/>
</dbReference>